<dbReference type="Pfam" id="PF00151">
    <property type="entry name" value="Lipase"/>
    <property type="match status" value="1"/>
</dbReference>
<dbReference type="GO" id="GO:0017171">
    <property type="term" value="F:serine hydrolase activity"/>
    <property type="evidence" value="ECO:0007669"/>
    <property type="project" value="TreeGrafter"/>
</dbReference>
<dbReference type="Gene3D" id="3.40.50.1820">
    <property type="entry name" value="alpha/beta hydrolase"/>
    <property type="match status" value="1"/>
</dbReference>
<reference evidence="6" key="2">
    <citation type="journal article" date="2018" name="Environ. Sci. Technol.">
        <title>The Toxicogenome of Hyalella azteca: A Model for Sediment Ecotoxicology and Evolutionary Toxicology.</title>
        <authorList>
            <person name="Poynton H.C."/>
            <person name="Hasenbein S."/>
            <person name="Benoit J.B."/>
            <person name="Sepulveda M.S."/>
            <person name="Poelchau M.F."/>
            <person name="Hughes D.S.T."/>
            <person name="Murali S.C."/>
            <person name="Chen S."/>
            <person name="Glastad K.M."/>
            <person name="Goodisman M.A.D."/>
            <person name="Werren J.H."/>
            <person name="Vineis J.H."/>
            <person name="Bowen J.L."/>
            <person name="Friedrich M."/>
            <person name="Jones J."/>
            <person name="Robertson H.M."/>
            <person name="Feyereisen R."/>
            <person name="Mechler-Hickson A."/>
            <person name="Mathers N."/>
            <person name="Lee C.E."/>
            <person name="Colbourne J.K."/>
            <person name="Biales A."/>
            <person name="Johnston J.S."/>
            <person name="Wellborn G.A."/>
            <person name="Rosendale A.J."/>
            <person name="Cridge A.G."/>
            <person name="Munoz-Torres M.C."/>
            <person name="Bain P.A."/>
            <person name="Manny A.R."/>
            <person name="Major K.M."/>
            <person name="Lambert F.N."/>
            <person name="Vulpe C.D."/>
            <person name="Tuck P."/>
            <person name="Blalock B.J."/>
            <person name="Lin Y.Y."/>
            <person name="Smith M.E."/>
            <person name="Ochoa-Acuna H."/>
            <person name="Chen M.M."/>
            <person name="Childers C.P."/>
            <person name="Qu J."/>
            <person name="Dugan S."/>
            <person name="Lee S.L."/>
            <person name="Chao H."/>
            <person name="Dinh H."/>
            <person name="Han Y."/>
            <person name="Doddapaneni H."/>
            <person name="Worley K.C."/>
            <person name="Muzny D.M."/>
            <person name="Gibbs R.A."/>
            <person name="Richards S."/>
        </authorList>
    </citation>
    <scope>NUCLEOTIDE SEQUENCE</scope>
    <source>
        <strain evidence="6">HAZT.00-mixed</strain>
        <tissue evidence="6">Whole organism</tissue>
    </source>
</reference>
<comment type="similarity">
    <text evidence="2 4">Belongs to the AB hydrolase superfamily. Lipase family.</text>
</comment>
<dbReference type="InterPro" id="IPR000734">
    <property type="entry name" value="TAG_lipase"/>
</dbReference>
<reference evidence="6" key="3">
    <citation type="submission" date="2019-06" db="EMBL/GenBank/DDBJ databases">
        <authorList>
            <person name="Poynton C."/>
            <person name="Hasenbein S."/>
            <person name="Benoit J.B."/>
            <person name="Sepulveda M.S."/>
            <person name="Poelchau M.F."/>
            <person name="Murali S.C."/>
            <person name="Chen S."/>
            <person name="Glastad K.M."/>
            <person name="Werren J.H."/>
            <person name="Vineis J.H."/>
            <person name="Bowen J.L."/>
            <person name="Friedrich M."/>
            <person name="Jones J."/>
            <person name="Robertson H.M."/>
            <person name="Feyereisen R."/>
            <person name="Mechler-Hickson A."/>
            <person name="Mathers N."/>
            <person name="Lee C.E."/>
            <person name="Colbourne J.K."/>
            <person name="Biales A."/>
            <person name="Johnston J.S."/>
            <person name="Wellborn G.A."/>
            <person name="Rosendale A.J."/>
            <person name="Cridge A.G."/>
            <person name="Munoz-Torres M.C."/>
            <person name="Bain P.A."/>
            <person name="Manny A.R."/>
            <person name="Major K.M."/>
            <person name="Lambert F.N."/>
            <person name="Vulpe C.D."/>
            <person name="Tuck P."/>
            <person name="Blalock B.J."/>
            <person name="Lin Y.-Y."/>
            <person name="Smith M.E."/>
            <person name="Ochoa-Acuna H."/>
            <person name="Chen M.-J.M."/>
            <person name="Childers C.P."/>
            <person name="Qu J."/>
            <person name="Dugan S."/>
            <person name="Lee S.L."/>
            <person name="Chao H."/>
            <person name="Dinh H."/>
            <person name="Han Y."/>
            <person name="Doddapaneni H."/>
            <person name="Worley K.C."/>
            <person name="Muzny D.M."/>
            <person name="Gibbs R.A."/>
            <person name="Richards S."/>
        </authorList>
    </citation>
    <scope>NUCLEOTIDE SEQUENCE</scope>
    <source>
        <strain evidence="6">HAZT.00-mixed</strain>
        <tissue evidence="6">Whole organism</tissue>
    </source>
</reference>
<keyword evidence="3" id="KW-0964">Secreted</keyword>
<dbReference type="InterPro" id="IPR013818">
    <property type="entry name" value="Lipase"/>
</dbReference>
<evidence type="ECO:0000256" key="4">
    <source>
        <dbReference type="RuleBase" id="RU004262"/>
    </source>
</evidence>
<dbReference type="SUPFAM" id="SSF53474">
    <property type="entry name" value="alpha/beta-Hydrolases"/>
    <property type="match status" value="1"/>
</dbReference>
<proteinExistence type="inferred from homology"/>
<evidence type="ECO:0000256" key="2">
    <source>
        <dbReference type="ARBA" id="ARBA00010701"/>
    </source>
</evidence>
<dbReference type="Proteomes" id="UP000711488">
    <property type="component" value="Unassembled WGS sequence"/>
</dbReference>
<evidence type="ECO:0000313" key="6">
    <source>
        <dbReference type="EMBL" id="KAA0202494.1"/>
    </source>
</evidence>
<reference evidence="6" key="1">
    <citation type="submission" date="2014-08" db="EMBL/GenBank/DDBJ databases">
        <authorList>
            <person name="Murali S."/>
            <person name="Richards S."/>
            <person name="Bandaranaike D."/>
            <person name="Bellair M."/>
            <person name="Blankenburg K."/>
            <person name="Chao H."/>
            <person name="Dinh H."/>
            <person name="Doddapaneni H."/>
            <person name="Dugan-Rocha S."/>
            <person name="Elkadiri S."/>
            <person name="Gnanaolivu R."/>
            <person name="Hughes D."/>
            <person name="Lee S."/>
            <person name="Li M."/>
            <person name="Ming W."/>
            <person name="Munidasa M."/>
            <person name="Muniz J."/>
            <person name="Nguyen L."/>
            <person name="Osuji N."/>
            <person name="Pu L.-L."/>
            <person name="Puazo M."/>
            <person name="Skinner E."/>
            <person name="Qu C."/>
            <person name="Quiroz J."/>
            <person name="Raj R."/>
            <person name="Weissenberger G."/>
            <person name="Xin Y."/>
            <person name="Zou X."/>
            <person name="Han Y."/>
            <person name="Worley K."/>
            <person name="Muzny D."/>
            <person name="Gibbs R."/>
        </authorList>
    </citation>
    <scope>NUCLEOTIDE SEQUENCE</scope>
    <source>
        <strain evidence="6">HAZT.00-mixed</strain>
        <tissue evidence="6">Whole organism</tissue>
    </source>
</reference>
<dbReference type="EMBL" id="JQDR03003484">
    <property type="protein sequence ID" value="KAA0202494.1"/>
    <property type="molecule type" value="Genomic_DNA"/>
</dbReference>
<protein>
    <recommendedName>
        <fullName evidence="5">Lipase domain-containing protein</fullName>
    </recommendedName>
</protein>
<evidence type="ECO:0000256" key="1">
    <source>
        <dbReference type="ARBA" id="ARBA00004613"/>
    </source>
</evidence>
<organism evidence="6">
    <name type="scientific">Hyalella azteca</name>
    <name type="common">Amphipod</name>
    <dbReference type="NCBI Taxonomy" id="294128"/>
    <lineage>
        <taxon>Eukaryota</taxon>
        <taxon>Metazoa</taxon>
        <taxon>Ecdysozoa</taxon>
        <taxon>Arthropoda</taxon>
        <taxon>Crustacea</taxon>
        <taxon>Multicrustacea</taxon>
        <taxon>Malacostraca</taxon>
        <taxon>Eumalacostraca</taxon>
        <taxon>Peracarida</taxon>
        <taxon>Amphipoda</taxon>
        <taxon>Senticaudata</taxon>
        <taxon>Talitrida</taxon>
        <taxon>Talitroidea</taxon>
        <taxon>Hyalellidae</taxon>
        <taxon>Hyalella</taxon>
    </lineage>
</organism>
<dbReference type="AlphaFoldDB" id="A0A6A0HB39"/>
<dbReference type="InterPro" id="IPR029058">
    <property type="entry name" value="AB_hydrolase_fold"/>
</dbReference>
<sequence length="141" mass="15176">MFISRGPSGRLDPSDAVFVDVIHTDAGSLLGGHFGYLGSLGHVHFFPNGGSTMKGCTSVASAAVGALVTSGDETDACSHSRAYEYFTESINSPPALAYRCSTYQKFQASLIKEYYEFSVQLSFSDRLLEEAETDLNNLNAD</sequence>
<dbReference type="GO" id="GO:0016042">
    <property type="term" value="P:lipid catabolic process"/>
    <property type="evidence" value="ECO:0007669"/>
    <property type="project" value="TreeGrafter"/>
</dbReference>
<evidence type="ECO:0000259" key="5">
    <source>
        <dbReference type="Pfam" id="PF00151"/>
    </source>
</evidence>
<dbReference type="GO" id="GO:0016298">
    <property type="term" value="F:lipase activity"/>
    <property type="evidence" value="ECO:0007669"/>
    <property type="project" value="InterPro"/>
</dbReference>
<dbReference type="PANTHER" id="PTHR11610">
    <property type="entry name" value="LIPASE"/>
    <property type="match status" value="1"/>
</dbReference>
<dbReference type="PANTHER" id="PTHR11610:SF173">
    <property type="entry name" value="LIPASE DOMAIN-CONTAINING PROTEIN-RELATED"/>
    <property type="match status" value="1"/>
</dbReference>
<name>A0A6A0HB39_HYAAZ</name>
<accession>A0A6A0HB39</accession>
<evidence type="ECO:0000256" key="3">
    <source>
        <dbReference type="ARBA" id="ARBA00022525"/>
    </source>
</evidence>
<feature type="domain" description="Lipase" evidence="5">
    <location>
        <begin position="7"/>
        <end position="109"/>
    </location>
</feature>
<dbReference type="GO" id="GO:0005615">
    <property type="term" value="C:extracellular space"/>
    <property type="evidence" value="ECO:0007669"/>
    <property type="project" value="TreeGrafter"/>
</dbReference>
<gene>
    <name evidence="6" type="ORF">HAZT_HAZT006794</name>
</gene>
<comment type="caution">
    <text evidence="6">The sequence shown here is derived from an EMBL/GenBank/DDBJ whole genome shotgun (WGS) entry which is preliminary data.</text>
</comment>
<comment type="subcellular location">
    <subcellularLocation>
        <location evidence="1">Secreted</location>
    </subcellularLocation>
</comment>